<sequence length="115" mass="12858">MPLCKKKAIRLLAKWKDQFEMRISGGTGRKRLATTRCIVPPEVSGLTFPPKIQMQSQFEYVSETGAFMVKFACKLDSPLRNAIRQSALISKANQRSLSLKIGARMGVNVTCTFYA</sequence>
<evidence type="ECO:0000313" key="2">
    <source>
        <dbReference type="EMBL" id="KFD67720.1"/>
    </source>
</evidence>
<dbReference type="EMBL" id="KL363237">
    <property type="protein sequence ID" value="KFD51578.1"/>
    <property type="molecule type" value="Genomic_DNA"/>
</dbReference>
<dbReference type="EMBL" id="KL367511">
    <property type="protein sequence ID" value="KFD67720.1"/>
    <property type="molecule type" value="Genomic_DNA"/>
</dbReference>
<feature type="non-terminal residue" evidence="1">
    <location>
        <position position="115"/>
    </location>
</feature>
<dbReference type="Proteomes" id="UP000030764">
    <property type="component" value="Unassembled WGS sequence"/>
</dbReference>
<reference evidence="1 3" key="1">
    <citation type="journal article" date="2014" name="Nat. Genet.">
        <title>Genome and transcriptome of the porcine whipworm Trichuris suis.</title>
        <authorList>
            <person name="Jex A.R."/>
            <person name="Nejsum P."/>
            <person name="Schwarz E.M."/>
            <person name="Hu L."/>
            <person name="Young N.D."/>
            <person name="Hall R.S."/>
            <person name="Korhonen P.K."/>
            <person name="Liao S."/>
            <person name="Thamsborg S."/>
            <person name="Xia J."/>
            <person name="Xu P."/>
            <person name="Wang S."/>
            <person name="Scheerlinck J.P."/>
            <person name="Hofmann A."/>
            <person name="Sternberg P.W."/>
            <person name="Wang J."/>
            <person name="Gasser R.B."/>
        </authorList>
    </citation>
    <scope>NUCLEOTIDE SEQUENCE [LARGE SCALE GENOMIC DNA]</scope>
    <source>
        <strain evidence="2">DCEP-RM93F</strain>
        <strain evidence="1">DCEP-RM93M</strain>
    </source>
</reference>
<name>A0A085M2Y2_9BILA</name>
<protein>
    <submittedName>
        <fullName evidence="1">Uncharacterized protein</fullName>
    </submittedName>
</protein>
<accession>A0A085M2Y2</accession>
<dbReference type="AlphaFoldDB" id="A0A085M2Y2"/>
<keyword evidence="3" id="KW-1185">Reference proteome</keyword>
<proteinExistence type="predicted"/>
<dbReference type="Proteomes" id="UP000030758">
    <property type="component" value="Unassembled WGS sequence"/>
</dbReference>
<gene>
    <name evidence="1" type="ORF">M513_07457</name>
    <name evidence="2" type="ORF">M514_07457</name>
</gene>
<evidence type="ECO:0000313" key="1">
    <source>
        <dbReference type="EMBL" id="KFD51578.1"/>
    </source>
</evidence>
<organism evidence="1 3">
    <name type="scientific">Trichuris suis</name>
    <name type="common">pig whipworm</name>
    <dbReference type="NCBI Taxonomy" id="68888"/>
    <lineage>
        <taxon>Eukaryota</taxon>
        <taxon>Metazoa</taxon>
        <taxon>Ecdysozoa</taxon>
        <taxon>Nematoda</taxon>
        <taxon>Enoplea</taxon>
        <taxon>Dorylaimia</taxon>
        <taxon>Trichinellida</taxon>
        <taxon>Trichuridae</taxon>
        <taxon>Trichuris</taxon>
    </lineage>
</organism>
<evidence type="ECO:0000313" key="3">
    <source>
        <dbReference type="Proteomes" id="UP000030764"/>
    </source>
</evidence>